<evidence type="ECO:0000313" key="2">
    <source>
        <dbReference type="Proteomes" id="UP000321523"/>
    </source>
</evidence>
<dbReference type="AlphaFoldDB" id="A0A512DK78"/>
<dbReference type="EMBL" id="BJYZ01000003">
    <property type="protein sequence ID" value="GEO36879.1"/>
    <property type="molecule type" value="Genomic_DNA"/>
</dbReference>
<evidence type="ECO:0000313" key="1">
    <source>
        <dbReference type="EMBL" id="GEO36879.1"/>
    </source>
</evidence>
<protein>
    <submittedName>
        <fullName evidence="1">Uncharacterized protein</fullName>
    </submittedName>
</protein>
<accession>A0A512DK78</accession>
<name>A0A512DK78_9PROT</name>
<sequence>METYRKDYRPLPDTEGLEHVRMSNASSPLDYDKIRERMTAAEDHIRSRTEKMINRMRHQDLE</sequence>
<gene>
    <name evidence="1" type="ORF">SAE02_10270</name>
</gene>
<keyword evidence="2" id="KW-1185">Reference proteome</keyword>
<dbReference type="Proteomes" id="UP000321523">
    <property type="component" value="Unassembled WGS sequence"/>
</dbReference>
<reference evidence="1 2" key="1">
    <citation type="submission" date="2019-07" db="EMBL/GenBank/DDBJ databases">
        <title>Whole genome shotgun sequence of Skermanella aerolata NBRC 106429.</title>
        <authorList>
            <person name="Hosoyama A."/>
            <person name="Uohara A."/>
            <person name="Ohji S."/>
            <person name="Ichikawa N."/>
        </authorList>
    </citation>
    <scope>NUCLEOTIDE SEQUENCE [LARGE SCALE GENOMIC DNA]</scope>
    <source>
        <strain evidence="1 2">NBRC 106429</strain>
    </source>
</reference>
<organism evidence="1 2">
    <name type="scientific">Skermanella aerolata</name>
    <dbReference type="NCBI Taxonomy" id="393310"/>
    <lineage>
        <taxon>Bacteria</taxon>
        <taxon>Pseudomonadati</taxon>
        <taxon>Pseudomonadota</taxon>
        <taxon>Alphaproteobacteria</taxon>
        <taxon>Rhodospirillales</taxon>
        <taxon>Azospirillaceae</taxon>
        <taxon>Skermanella</taxon>
    </lineage>
</organism>
<comment type="caution">
    <text evidence="1">The sequence shown here is derived from an EMBL/GenBank/DDBJ whole genome shotgun (WGS) entry which is preliminary data.</text>
</comment>
<proteinExistence type="predicted"/>